<gene>
    <name evidence="2" type="ORF">IAD50_03685</name>
</gene>
<dbReference type="AlphaFoldDB" id="A0A9D1I6Y6"/>
<accession>A0A9D1I6Y6</accession>
<keyword evidence="1" id="KW-0812">Transmembrane</keyword>
<dbReference type="Proteomes" id="UP000824089">
    <property type="component" value="Unassembled WGS sequence"/>
</dbReference>
<dbReference type="Pfam" id="PF06686">
    <property type="entry name" value="SpoIIIAC"/>
    <property type="match status" value="1"/>
</dbReference>
<comment type="caution">
    <text evidence="2">The sequence shown here is derived from an EMBL/GenBank/DDBJ whole genome shotgun (WGS) entry which is preliminary data.</text>
</comment>
<name>A0A9D1I6Y6_9CLOT</name>
<keyword evidence="1" id="KW-1133">Transmembrane helix</keyword>
<proteinExistence type="predicted"/>
<evidence type="ECO:0000313" key="3">
    <source>
        <dbReference type="Proteomes" id="UP000824089"/>
    </source>
</evidence>
<feature type="transmembrane region" description="Helical" evidence="1">
    <location>
        <begin position="31"/>
        <end position="52"/>
    </location>
</feature>
<dbReference type="InterPro" id="IPR025664">
    <property type="entry name" value="Spore_III_AC/AD"/>
</dbReference>
<sequence>MDYLIKIALTGIVVSILIFLLKGFKSDFAPALAAVGSVVLLGAVLTLIDGAADAVKELFQSSELESEHIKNLLKIIGAAYIVDFSASLCRDMGEASMASKIELAGRIFIVLLAVPWAQTLIGAVKSLGG</sequence>
<evidence type="ECO:0000256" key="1">
    <source>
        <dbReference type="SAM" id="Phobius"/>
    </source>
</evidence>
<dbReference type="EMBL" id="DVMM01000072">
    <property type="protein sequence ID" value="HIU29383.1"/>
    <property type="molecule type" value="Genomic_DNA"/>
</dbReference>
<reference evidence="2" key="1">
    <citation type="submission" date="2020-10" db="EMBL/GenBank/DDBJ databases">
        <authorList>
            <person name="Gilroy R."/>
        </authorList>
    </citation>
    <scope>NUCLEOTIDE SEQUENCE</scope>
    <source>
        <strain evidence="2">CHK195-4489</strain>
    </source>
</reference>
<feature type="transmembrane region" description="Helical" evidence="1">
    <location>
        <begin position="6"/>
        <end position="24"/>
    </location>
</feature>
<keyword evidence="1" id="KW-0472">Membrane</keyword>
<reference evidence="2" key="2">
    <citation type="journal article" date="2021" name="PeerJ">
        <title>Extensive microbial diversity within the chicken gut microbiome revealed by metagenomics and culture.</title>
        <authorList>
            <person name="Gilroy R."/>
            <person name="Ravi A."/>
            <person name="Getino M."/>
            <person name="Pursley I."/>
            <person name="Horton D.L."/>
            <person name="Alikhan N.F."/>
            <person name="Baker D."/>
            <person name="Gharbi K."/>
            <person name="Hall N."/>
            <person name="Watson M."/>
            <person name="Adriaenssens E.M."/>
            <person name="Foster-Nyarko E."/>
            <person name="Jarju S."/>
            <person name="Secka A."/>
            <person name="Antonio M."/>
            <person name="Oren A."/>
            <person name="Chaudhuri R.R."/>
            <person name="La Ragione R."/>
            <person name="Hildebrand F."/>
            <person name="Pallen M.J."/>
        </authorList>
    </citation>
    <scope>NUCLEOTIDE SEQUENCE</scope>
    <source>
        <strain evidence="2">CHK195-4489</strain>
    </source>
</reference>
<protein>
    <recommendedName>
        <fullName evidence="4">Stage III sporulation protein AD</fullName>
    </recommendedName>
</protein>
<feature type="transmembrane region" description="Helical" evidence="1">
    <location>
        <begin position="103"/>
        <end position="124"/>
    </location>
</feature>
<organism evidence="2 3">
    <name type="scientific">Candidatus Egerieisoma faecipullorum</name>
    <dbReference type="NCBI Taxonomy" id="2840963"/>
    <lineage>
        <taxon>Bacteria</taxon>
        <taxon>Bacillati</taxon>
        <taxon>Bacillota</taxon>
        <taxon>Clostridia</taxon>
        <taxon>Eubacteriales</taxon>
        <taxon>Clostridiaceae</taxon>
        <taxon>Clostridiaceae incertae sedis</taxon>
        <taxon>Candidatus Egerieisoma</taxon>
    </lineage>
</organism>
<evidence type="ECO:0000313" key="2">
    <source>
        <dbReference type="EMBL" id="HIU29383.1"/>
    </source>
</evidence>
<evidence type="ECO:0008006" key="4">
    <source>
        <dbReference type="Google" id="ProtNLM"/>
    </source>
</evidence>